<dbReference type="Proteomes" id="UP000314294">
    <property type="component" value="Unassembled WGS sequence"/>
</dbReference>
<gene>
    <name evidence="1" type="ORF">EYF80_002299</name>
</gene>
<comment type="caution">
    <text evidence="1">The sequence shown here is derived from an EMBL/GenBank/DDBJ whole genome shotgun (WGS) entry which is preliminary data.</text>
</comment>
<organism evidence="1 2">
    <name type="scientific">Liparis tanakae</name>
    <name type="common">Tanaka's snailfish</name>
    <dbReference type="NCBI Taxonomy" id="230148"/>
    <lineage>
        <taxon>Eukaryota</taxon>
        <taxon>Metazoa</taxon>
        <taxon>Chordata</taxon>
        <taxon>Craniata</taxon>
        <taxon>Vertebrata</taxon>
        <taxon>Euteleostomi</taxon>
        <taxon>Actinopterygii</taxon>
        <taxon>Neopterygii</taxon>
        <taxon>Teleostei</taxon>
        <taxon>Neoteleostei</taxon>
        <taxon>Acanthomorphata</taxon>
        <taxon>Eupercaria</taxon>
        <taxon>Perciformes</taxon>
        <taxon>Cottioidei</taxon>
        <taxon>Cottales</taxon>
        <taxon>Liparidae</taxon>
        <taxon>Liparis</taxon>
    </lineage>
</organism>
<keyword evidence="2" id="KW-1185">Reference proteome</keyword>
<evidence type="ECO:0000313" key="1">
    <source>
        <dbReference type="EMBL" id="TNN87582.1"/>
    </source>
</evidence>
<name>A0A4Z2JEB3_9TELE</name>
<dbReference type="EMBL" id="SRLO01000010">
    <property type="protein sequence ID" value="TNN87582.1"/>
    <property type="molecule type" value="Genomic_DNA"/>
</dbReference>
<protein>
    <submittedName>
        <fullName evidence="1">Uncharacterized protein</fullName>
    </submittedName>
</protein>
<accession>A0A4Z2JEB3</accession>
<proteinExistence type="predicted"/>
<reference evidence="1 2" key="1">
    <citation type="submission" date="2019-03" db="EMBL/GenBank/DDBJ databases">
        <title>First draft genome of Liparis tanakae, snailfish: a comprehensive survey of snailfish specific genes.</title>
        <authorList>
            <person name="Kim W."/>
            <person name="Song I."/>
            <person name="Jeong J.-H."/>
            <person name="Kim D."/>
            <person name="Kim S."/>
            <person name="Ryu S."/>
            <person name="Song J.Y."/>
            <person name="Lee S.K."/>
        </authorList>
    </citation>
    <scope>NUCLEOTIDE SEQUENCE [LARGE SCALE GENOMIC DNA]</scope>
    <source>
        <tissue evidence="1">Muscle</tissue>
    </source>
</reference>
<evidence type="ECO:0000313" key="2">
    <source>
        <dbReference type="Proteomes" id="UP000314294"/>
    </source>
</evidence>
<sequence>MIKGSATAPHTSSNVVRIKPLLTSQDQLESISTLDWDRRQPDSHFLLVREEHTSSIPVTVFSRPGGTLFIIRTWQVDSSSKGRTSK</sequence>
<dbReference type="AlphaFoldDB" id="A0A4Z2JEB3"/>